<dbReference type="InterPro" id="IPR002524">
    <property type="entry name" value="Cation_efflux"/>
</dbReference>
<dbReference type="OrthoDB" id="9806522at2"/>
<dbReference type="GO" id="GO:0016020">
    <property type="term" value="C:membrane"/>
    <property type="evidence" value="ECO:0007669"/>
    <property type="project" value="UniProtKB-SubCell"/>
</dbReference>
<keyword evidence="4 7" id="KW-0812">Transmembrane</keyword>
<dbReference type="Proteomes" id="UP000010847">
    <property type="component" value="Chromosome"/>
</dbReference>
<dbReference type="Gene3D" id="1.20.1510.10">
    <property type="entry name" value="Cation efflux protein transmembrane domain"/>
    <property type="match status" value="1"/>
</dbReference>
<dbReference type="NCBIfam" id="TIGR01297">
    <property type="entry name" value="CDF"/>
    <property type="match status" value="1"/>
</dbReference>
<dbReference type="SUPFAM" id="SSF160240">
    <property type="entry name" value="Cation efflux protein cytoplasmic domain-like"/>
    <property type="match status" value="1"/>
</dbReference>
<protein>
    <submittedName>
        <fullName evidence="10">Cation diffusion facilitator family transporter</fullName>
    </submittedName>
</protein>
<dbReference type="InterPro" id="IPR036837">
    <property type="entry name" value="Cation_efflux_CTD_sf"/>
</dbReference>
<proteinExistence type="inferred from homology"/>
<evidence type="ECO:0000256" key="6">
    <source>
        <dbReference type="ARBA" id="ARBA00023136"/>
    </source>
</evidence>
<dbReference type="HOGENOM" id="CLU_013430_3_4_9"/>
<feature type="domain" description="Cation efflux protein cytoplasmic" evidence="9">
    <location>
        <begin position="227"/>
        <end position="303"/>
    </location>
</feature>
<dbReference type="Pfam" id="PF01545">
    <property type="entry name" value="Cation_efflux"/>
    <property type="match status" value="1"/>
</dbReference>
<dbReference type="PANTHER" id="PTHR43840:SF50">
    <property type="entry name" value="MANGANESE EFFLUX SYSTEM PROTEIN MNES"/>
    <property type="match status" value="1"/>
</dbReference>
<dbReference type="PANTHER" id="PTHR43840">
    <property type="entry name" value="MITOCHONDRIAL METAL TRANSPORTER 1-RELATED"/>
    <property type="match status" value="1"/>
</dbReference>
<feature type="transmembrane region" description="Helical" evidence="7">
    <location>
        <begin position="190"/>
        <end position="212"/>
    </location>
</feature>
<dbReference type="InterPro" id="IPR050291">
    <property type="entry name" value="CDF_Transporter"/>
</dbReference>
<feature type="transmembrane region" description="Helical" evidence="7">
    <location>
        <begin position="97"/>
        <end position="116"/>
    </location>
</feature>
<evidence type="ECO:0000256" key="7">
    <source>
        <dbReference type="SAM" id="Phobius"/>
    </source>
</evidence>
<dbReference type="Pfam" id="PF16916">
    <property type="entry name" value="ZT_dimer"/>
    <property type="match status" value="1"/>
</dbReference>
<keyword evidence="5 7" id="KW-1133">Transmembrane helix</keyword>
<comment type="similarity">
    <text evidence="2">Belongs to the cation diffusion facilitator (CDF) transporter (TC 2.A.4) family.</text>
</comment>
<evidence type="ECO:0000259" key="8">
    <source>
        <dbReference type="Pfam" id="PF01545"/>
    </source>
</evidence>
<dbReference type="InterPro" id="IPR027469">
    <property type="entry name" value="Cation_efflux_TMD_sf"/>
</dbReference>
<gene>
    <name evidence="10" type="ORF">DESME_05095</name>
</gene>
<dbReference type="GO" id="GO:0008324">
    <property type="term" value="F:monoatomic cation transmembrane transporter activity"/>
    <property type="evidence" value="ECO:0007669"/>
    <property type="project" value="InterPro"/>
</dbReference>
<keyword evidence="11" id="KW-1185">Reference proteome</keyword>
<feature type="transmembrane region" description="Helical" evidence="7">
    <location>
        <begin position="24"/>
        <end position="43"/>
    </location>
</feature>
<keyword evidence="6 7" id="KW-0472">Membrane</keyword>
<dbReference type="SUPFAM" id="SSF161111">
    <property type="entry name" value="Cation efflux protein transmembrane domain-like"/>
    <property type="match status" value="1"/>
</dbReference>
<feature type="transmembrane region" description="Helical" evidence="7">
    <location>
        <begin position="128"/>
        <end position="148"/>
    </location>
</feature>
<sequence>MIKLIVKTFINNYEAIQDKKVREAYGVLGGILGVICNLLLFILKLTIGMLSNSIAVISDAFNNLSDLGSSLISIIGAKMSNRPPDPEHPFGHGRFEYISSLVVSFLIFSVGFQLFKSSISKILAPEKVVFNSALIIILAFSILVKLWMFSYNRYIGKTINSSIQNATAFDSLNDVLATSAVLLTTLISHYFNFSIDGIVGLAISVLILYTGLQIAKDTINLLLGSAPDSALVQDIKTRVSSGQYIVGTHDLKVHDYGPGRILASIHAEFPDTISTIEAHSIVDDLEDQISNQLGINMVVHIDPLSTNTEKLSQVNVFVNQEVRKINDQFCVQHIRITEGLHKTNIIFSIVVPSDIKESEYKGISQTISKRLMAAQNHVSIVVDSVVASNT</sequence>
<name>W0E6W0_9FIRM</name>
<dbReference type="eggNOG" id="COG0053">
    <property type="taxonomic scope" value="Bacteria"/>
</dbReference>
<evidence type="ECO:0000256" key="5">
    <source>
        <dbReference type="ARBA" id="ARBA00022989"/>
    </source>
</evidence>
<dbReference type="InterPro" id="IPR027470">
    <property type="entry name" value="Cation_efflux_CTD"/>
</dbReference>
<dbReference type="InterPro" id="IPR058533">
    <property type="entry name" value="Cation_efflux_TM"/>
</dbReference>
<evidence type="ECO:0000256" key="4">
    <source>
        <dbReference type="ARBA" id="ARBA00022692"/>
    </source>
</evidence>
<dbReference type="KEGG" id="dmt:DESME_05095"/>
<evidence type="ECO:0000259" key="9">
    <source>
        <dbReference type="Pfam" id="PF16916"/>
    </source>
</evidence>
<reference evidence="10 11" key="1">
    <citation type="submission" date="2013-12" db="EMBL/GenBank/DDBJ databases">
        <authorList>
            <consortium name="DOE Joint Genome Institute"/>
            <person name="Smidt H."/>
            <person name="Huntemann M."/>
            <person name="Han J."/>
            <person name="Chen A."/>
            <person name="Kyrpides N."/>
            <person name="Mavromatis K."/>
            <person name="Markowitz V."/>
            <person name="Palaniappan K."/>
            <person name="Ivanova N."/>
            <person name="Schaumberg A."/>
            <person name="Pati A."/>
            <person name="Liolios K."/>
            <person name="Nordberg H.P."/>
            <person name="Cantor M.N."/>
            <person name="Hua S.X."/>
            <person name="Woyke T."/>
        </authorList>
    </citation>
    <scope>NUCLEOTIDE SEQUENCE [LARGE SCALE GENOMIC DNA]</scope>
    <source>
        <strain evidence="11">DSM 15288</strain>
    </source>
</reference>
<evidence type="ECO:0000256" key="3">
    <source>
        <dbReference type="ARBA" id="ARBA00022448"/>
    </source>
</evidence>
<evidence type="ECO:0000256" key="1">
    <source>
        <dbReference type="ARBA" id="ARBA00004141"/>
    </source>
</evidence>
<evidence type="ECO:0000313" key="10">
    <source>
        <dbReference type="EMBL" id="AHF06507.1"/>
    </source>
</evidence>
<evidence type="ECO:0000313" key="11">
    <source>
        <dbReference type="Proteomes" id="UP000010847"/>
    </source>
</evidence>
<organism evidence="10 11">
    <name type="scientific">Desulfitobacterium metallireducens DSM 15288</name>
    <dbReference type="NCBI Taxonomy" id="871968"/>
    <lineage>
        <taxon>Bacteria</taxon>
        <taxon>Bacillati</taxon>
        <taxon>Bacillota</taxon>
        <taxon>Clostridia</taxon>
        <taxon>Eubacteriales</taxon>
        <taxon>Desulfitobacteriaceae</taxon>
        <taxon>Desulfitobacterium</taxon>
    </lineage>
</organism>
<keyword evidence="3" id="KW-0813">Transport</keyword>
<dbReference type="AlphaFoldDB" id="W0E6W0"/>
<dbReference type="EMBL" id="CP007032">
    <property type="protein sequence ID" value="AHF06507.1"/>
    <property type="molecule type" value="Genomic_DNA"/>
</dbReference>
<dbReference type="RefSeq" id="WP_006714970.1">
    <property type="nucleotide sequence ID" value="NZ_CP007032.1"/>
</dbReference>
<evidence type="ECO:0000256" key="2">
    <source>
        <dbReference type="ARBA" id="ARBA00008114"/>
    </source>
</evidence>
<dbReference type="STRING" id="871968.DESME_05095"/>
<feature type="domain" description="Cation efflux protein transmembrane" evidence="8">
    <location>
        <begin position="31"/>
        <end position="223"/>
    </location>
</feature>
<dbReference type="Gene3D" id="3.30.70.1350">
    <property type="entry name" value="Cation efflux protein, cytoplasmic domain"/>
    <property type="match status" value="1"/>
</dbReference>
<comment type="subcellular location">
    <subcellularLocation>
        <location evidence="1">Membrane</location>
        <topology evidence="1">Multi-pass membrane protein</topology>
    </subcellularLocation>
</comment>
<dbReference type="FunFam" id="1.20.1510.10:FF:000006">
    <property type="entry name" value="Divalent cation efflux transporter"/>
    <property type="match status" value="1"/>
</dbReference>
<accession>W0E6W0</accession>